<gene>
    <name evidence="6" type="ORF">GFB49_18530</name>
</gene>
<feature type="domain" description="HTH tetR-type" evidence="5">
    <location>
        <begin position="31"/>
        <end position="91"/>
    </location>
</feature>
<evidence type="ECO:0000256" key="4">
    <source>
        <dbReference type="PROSITE-ProRule" id="PRU00335"/>
    </source>
</evidence>
<keyword evidence="2 4" id="KW-0238">DNA-binding</keyword>
<keyword evidence="7" id="KW-1185">Reference proteome</keyword>
<reference evidence="6 7" key="1">
    <citation type="submission" date="2019-10" db="EMBL/GenBank/DDBJ databases">
        <title>Epibacterium sp. nov., isolated from seawater.</title>
        <authorList>
            <person name="Zhang X."/>
            <person name="Li N."/>
        </authorList>
    </citation>
    <scope>NUCLEOTIDE SEQUENCE [LARGE SCALE GENOMIC DNA]</scope>
    <source>
        <strain evidence="6 7">SM1979</strain>
    </source>
</reference>
<evidence type="ECO:0000256" key="2">
    <source>
        <dbReference type="ARBA" id="ARBA00023125"/>
    </source>
</evidence>
<evidence type="ECO:0000259" key="5">
    <source>
        <dbReference type="PROSITE" id="PS50977"/>
    </source>
</evidence>
<dbReference type="Pfam" id="PF00440">
    <property type="entry name" value="TetR_N"/>
    <property type="match status" value="1"/>
</dbReference>
<feature type="DNA-binding region" description="H-T-H motif" evidence="4">
    <location>
        <begin position="54"/>
        <end position="73"/>
    </location>
</feature>
<dbReference type="GO" id="GO:0000976">
    <property type="term" value="F:transcription cis-regulatory region binding"/>
    <property type="evidence" value="ECO:0007669"/>
    <property type="project" value="TreeGrafter"/>
</dbReference>
<sequence>MVRYRTIASSRIAFWRSILSETPTALTARQKKKREEIIEIASEIFLREGFGRTSMDQIHARLGGSKRTLYSHFPKKEALFHTIVERISGRVFAALQPKPAEGAFERALFRMGYEYLSVLLSSEGIALYRIMTAEAHHFPELSRDFFVRGPAVASKGLARFFEANQTAGNLVTSDARTAAEQFLGAVRGDVHLSAVLAGEQPSQVVLEDKVACAVRLFAKRPGIEKASDSPTQL</sequence>
<dbReference type="SUPFAM" id="SSF46689">
    <property type="entry name" value="Homeodomain-like"/>
    <property type="match status" value="1"/>
</dbReference>
<proteinExistence type="predicted"/>
<dbReference type="GO" id="GO:0003700">
    <property type="term" value="F:DNA-binding transcription factor activity"/>
    <property type="evidence" value="ECO:0007669"/>
    <property type="project" value="TreeGrafter"/>
</dbReference>
<evidence type="ECO:0000313" key="7">
    <source>
        <dbReference type="Proteomes" id="UP000444174"/>
    </source>
</evidence>
<dbReference type="Proteomes" id="UP000444174">
    <property type="component" value="Unassembled WGS sequence"/>
</dbReference>
<dbReference type="Gene3D" id="1.10.10.60">
    <property type="entry name" value="Homeodomain-like"/>
    <property type="match status" value="1"/>
</dbReference>
<dbReference type="EMBL" id="WIBF01000015">
    <property type="protein sequence ID" value="MQQ10465.1"/>
    <property type="molecule type" value="Genomic_DNA"/>
</dbReference>
<dbReference type="PANTHER" id="PTHR30055">
    <property type="entry name" value="HTH-TYPE TRANSCRIPTIONAL REGULATOR RUTR"/>
    <property type="match status" value="1"/>
</dbReference>
<dbReference type="SUPFAM" id="SSF48498">
    <property type="entry name" value="Tetracyclin repressor-like, C-terminal domain"/>
    <property type="match status" value="1"/>
</dbReference>
<dbReference type="PRINTS" id="PR00455">
    <property type="entry name" value="HTHTETR"/>
</dbReference>
<keyword evidence="3" id="KW-0804">Transcription</keyword>
<evidence type="ECO:0000256" key="3">
    <source>
        <dbReference type="ARBA" id="ARBA00023163"/>
    </source>
</evidence>
<dbReference type="InterPro" id="IPR001647">
    <property type="entry name" value="HTH_TetR"/>
</dbReference>
<dbReference type="InterPro" id="IPR039536">
    <property type="entry name" value="TetR_C_Proteobacteria"/>
</dbReference>
<dbReference type="InterPro" id="IPR036271">
    <property type="entry name" value="Tet_transcr_reg_TetR-rel_C_sf"/>
</dbReference>
<accession>A0A843YLD1</accession>
<protein>
    <submittedName>
        <fullName evidence="6">TetR family transcriptional regulator</fullName>
    </submittedName>
</protein>
<dbReference type="Pfam" id="PF14246">
    <property type="entry name" value="TetR_C_7"/>
    <property type="match status" value="1"/>
</dbReference>
<comment type="caution">
    <text evidence="6">The sequence shown here is derived from an EMBL/GenBank/DDBJ whole genome shotgun (WGS) entry which is preliminary data.</text>
</comment>
<dbReference type="FunFam" id="1.10.10.60:FF:000141">
    <property type="entry name" value="TetR family transcriptional regulator"/>
    <property type="match status" value="1"/>
</dbReference>
<dbReference type="PANTHER" id="PTHR30055:SF146">
    <property type="entry name" value="HTH-TYPE TRANSCRIPTIONAL DUAL REGULATOR CECR"/>
    <property type="match status" value="1"/>
</dbReference>
<dbReference type="InterPro" id="IPR050109">
    <property type="entry name" value="HTH-type_TetR-like_transc_reg"/>
</dbReference>
<evidence type="ECO:0000256" key="1">
    <source>
        <dbReference type="ARBA" id="ARBA00023015"/>
    </source>
</evidence>
<evidence type="ECO:0000313" key="6">
    <source>
        <dbReference type="EMBL" id="MQQ10465.1"/>
    </source>
</evidence>
<dbReference type="InterPro" id="IPR009057">
    <property type="entry name" value="Homeodomain-like_sf"/>
</dbReference>
<organism evidence="6 7">
    <name type="scientific">Tritonibacter litoralis</name>
    <dbReference type="NCBI Taxonomy" id="2662264"/>
    <lineage>
        <taxon>Bacteria</taxon>
        <taxon>Pseudomonadati</taxon>
        <taxon>Pseudomonadota</taxon>
        <taxon>Alphaproteobacteria</taxon>
        <taxon>Rhodobacterales</taxon>
        <taxon>Paracoccaceae</taxon>
        <taxon>Tritonibacter</taxon>
    </lineage>
</organism>
<keyword evidence="1" id="KW-0805">Transcription regulation</keyword>
<dbReference type="AlphaFoldDB" id="A0A843YLD1"/>
<name>A0A843YLD1_9RHOB</name>
<dbReference type="Gene3D" id="1.10.357.10">
    <property type="entry name" value="Tetracycline Repressor, domain 2"/>
    <property type="match status" value="1"/>
</dbReference>
<dbReference type="PROSITE" id="PS50977">
    <property type="entry name" value="HTH_TETR_2"/>
    <property type="match status" value="1"/>
</dbReference>